<evidence type="ECO:0000256" key="2">
    <source>
        <dbReference type="ARBA" id="ARBA00009045"/>
    </source>
</evidence>
<comment type="subcellular location">
    <subcellularLocation>
        <location evidence="1">Membrane</location>
        <topology evidence="1">Multi-pass membrane protein</topology>
    </subcellularLocation>
</comment>
<name>A0A7Z7LFN3_9BACT</name>
<keyword evidence="6 7" id="KW-0472">Membrane</keyword>
<feature type="transmembrane region" description="Helical" evidence="7">
    <location>
        <begin position="149"/>
        <end position="167"/>
    </location>
</feature>
<keyword evidence="4" id="KW-0378">Hydrolase</keyword>
<gene>
    <name evidence="9" type="ORF">MESINF_1713</name>
</gene>
<feature type="transmembrane region" description="Helical" evidence="7">
    <location>
        <begin position="119"/>
        <end position="137"/>
    </location>
</feature>
<dbReference type="PANTHER" id="PTHR43731:SF14">
    <property type="entry name" value="PRESENILIN-ASSOCIATED RHOMBOID-LIKE PROTEIN, MITOCHONDRIAL"/>
    <property type="match status" value="1"/>
</dbReference>
<dbReference type="SUPFAM" id="SSF144091">
    <property type="entry name" value="Rhomboid-like"/>
    <property type="match status" value="1"/>
</dbReference>
<dbReference type="KEGG" id="minf:MESINF_1713"/>
<evidence type="ECO:0000256" key="4">
    <source>
        <dbReference type="ARBA" id="ARBA00022801"/>
    </source>
</evidence>
<dbReference type="AlphaFoldDB" id="A0A7Z7LFN3"/>
<dbReference type="GO" id="GO:0016020">
    <property type="term" value="C:membrane"/>
    <property type="evidence" value="ECO:0007669"/>
    <property type="project" value="UniProtKB-SubCell"/>
</dbReference>
<dbReference type="InterPro" id="IPR022764">
    <property type="entry name" value="Peptidase_S54_rhomboid_dom"/>
</dbReference>
<keyword evidence="3 7" id="KW-0812">Transmembrane</keyword>
<protein>
    <submittedName>
        <fullName evidence="9">Rhomboid family protein</fullName>
    </submittedName>
</protein>
<evidence type="ECO:0000313" key="10">
    <source>
        <dbReference type="Proteomes" id="UP000250796"/>
    </source>
</evidence>
<dbReference type="Pfam" id="PF01694">
    <property type="entry name" value="Rhomboid"/>
    <property type="match status" value="1"/>
</dbReference>
<evidence type="ECO:0000256" key="3">
    <source>
        <dbReference type="ARBA" id="ARBA00022692"/>
    </source>
</evidence>
<feature type="transmembrane region" description="Helical" evidence="7">
    <location>
        <begin position="173"/>
        <end position="193"/>
    </location>
</feature>
<dbReference type="Gene3D" id="1.20.1540.10">
    <property type="entry name" value="Rhomboid-like"/>
    <property type="match status" value="1"/>
</dbReference>
<reference evidence="9 10" key="1">
    <citation type="submission" date="2017-01" db="EMBL/GenBank/DDBJ databases">
        <authorList>
            <person name="Erauso G."/>
        </authorList>
    </citation>
    <scope>NUCLEOTIDE SEQUENCE [LARGE SCALE GENOMIC DNA]</scope>
    <source>
        <strain evidence="9">MESINF1</strain>
    </source>
</reference>
<comment type="similarity">
    <text evidence="2">Belongs to the peptidase S54 family.</text>
</comment>
<dbReference type="GO" id="GO:0004252">
    <property type="term" value="F:serine-type endopeptidase activity"/>
    <property type="evidence" value="ECO:0007669"/>
    <property type="project" value="InterPro"/>
</dbReference>
<dbReference type="PANTHER" id="PTHR43731">
    <property type="entry name" value="RHOMBOID PROTEASE"/>
    <property type="match status" value="1"/>
</dbReference>
<proteinExistence type="inferred from homology"/>
<dbReference type="InterPro" id="IPR035952">
    <property type="entry name" value="Rhomboid-like_sf"/>
</dbReference>
<evidence type="ECO:0000256" key="7">
    <source>
        <dbReference type="SAM" id="Phobius"/>
    </source>
</evidence>
<feature type="transmembrane region" description="Helical" evidence="7">
    <location>
        <begin position="6"/>
        <end position="28"/>
    </location>
</feature>
<evidence type="ECO:0000259" key="8">
    <source>
        <dbReference type="Pfam" id="PF01694"/>
    </source>
</evidence>
<accession>A0A7Z7LFN3</accession>
<evidence type="ECO:0000256" key="5">
    <source>
        <dbReference type="ARBA" id="ARBA00022989"/>
    </source>
</evidence>
<evidence type="ECO:0000256" key="1">
    <source>
        <dbReference type="ARBA" id="ARBA00004141"/>
    </source>
</evidence>
<keyword evidence="10" id="KW-1185">Reference proteome</keyword>
<dbReference type="RefSeq" id="WP_169699334.1">
    <property type="nucleotide sequence ID" value="NZ_LS974202.1"/>
</dbReference>
<dbReference type="InterPro" id="IPR050925">
    <property type="entry name" value="Rhomboid_protease_S54"/>
</dbReference>
<dbReference type="Proteomes" id="UP000250796">
    <property type="component" value="Chromosome MESINF"/>
</dbReference>
<keyword evidence="5 7" id="KW-1133">Transmembrane helix</keyword>
<feature type="domain" description="Peptidase S54 rhomboid" evidence="8">
    <location>
        <begin position="57"/>
        <end position="189"/>
    </location>
</feature>
<evidence type="ECO:0000313" key="9">
    <source>
        <dbReference type="EMBL" id="SSC13157.1"/>
    </source>
</evidence>
<evidence type="ECO:0000256" key="6">
    <source>
        <dbReference type="ARBA" id="ARBA00023136"/>
    </source>
</evidence>
<sequence>MNRYRNSTIVLIVINVAVYLFIAVLGFFKGPGGKSLRDLITLYGGVSRYALSSGLIYTPVTALFLHGNFMHILFNMWALFQLGMVVEAVYGKKLYLLFYFVTGIAGGLSAAAFSPALTIGSSSAIFGLVGILFTLGLKKDTPVMLRSITGYSLLPIILINLFLGFSIPGISNAAHIGGLIAGAAIGWFAKPAYARFGRQRRVYTRVTEKSSQEVSQEILIKYLPILNALKNGDSEERTVRLAQLRSELSNLKDEEVASKVLWELFKRDLISKEEFEKLRKFL</sequence>
<dbReference type="EMBL" id="LS974202">
    <property type="protein sequence ID" value="SSC13157.1"/>
    <property type="molecule type" value="Genomic_DNA"/>
</dbReference>
<feature type="transmembrane region" description="Helical" evidence="7">
    <location>
        <begin position="94"/>
        <end position="113"/>
    </location>
</feature>
<organism evidence="9 10">
    <name type="scientific">Mesotoga infera</name>
    <dbReference type="NCBI Taxonomy" id="1236046"/>
    <lineage>
        <taxon>Bacteria</taxon>
        <taxon>Thermotogati</taxon>
        <taxon>Thermotogota</taxon>
        <taxon>Thermotogae</taxon>
        <taxon>Kosmotogales</taxon>
        <taxon>Kosmotogaceae</taxon>
        <taxon>Mesotoga</taxon>
    </lineage>
</organism>